<reference evidence="5" key="1">
    <citation type="submission" date="2025-08" db="UniProtKB">
        <authorList>
            <consortium name="RefSeq"/>
        </authorList>
    </citation>
    <scope>IDENTIFICATION</scope>
    <source>
        <tissue evidence="5">Muscle</tissue>
    </source>
</reference>
<gene>
    <name evidence="5" type="primary">LOC106471536</name>
</gene>
<dbReference type="GeneID" id="106471536"/>
<dbReference type="InterPro" id="IPR000859">
    <property type="entry name" value="CUB_dom"/>
</dbReference>
<dbReference type="Pfam" id="PF00431">
    <property type="entry name" value="CUB"/>
    <property type="match status" value="1"/>
</dbReference>
<keyword evidence="1" id="KW-1015">Disulfide bond</keyword>
<dbReference type="SUPFAM" id="SSF49854">
    <property type="entry name" value="Spermadhesin, CUB domain"/>
    <property type="match status" value="1"/>
</dbReference>
<organism evidence="4 5">
    <name type="scientific">Limulus polyphemus</name>
    <name type="common">Atlantic horseshoe crab</name>
    <dbReference type="NCBI Taxonomy" id="6850"/>
    <lineage>
        <taxon>Eukaryota</taxon>
        <taxon>Metazoa</taxon>
        <taxon>Ecdysozoa</taxon>
        <taxon>Arthropoda</taxon>
        <taxon>Chelicerata</taxon>
        <taxon>Merostomata</taxon>
        <taxon>Xiphosura</taxon>
        <taxon>Limulidae</taxon>
        <taxon>Limulus</taxon>
    </lineage>
</organism>
<evidence type="ECO:0000256" key="2">
    <source>
        <dbReference type="PROSITE-ProRule" id="PRU00059"/>
    </source>
</evidence>
<dbReference type="PANTHER" id="PTHR33236">
    <property type="entry name" value="INTRAFLAGELLAR TRANSPORT PROTEIN 122 FAMILY PROTEIN-RELATED"/>
    <property type="match status" value="1"/>
</dbReference>
<dbReference type="InterPro" id="IPR035914">
    <property type="entry name" value="Sperma_CUB_dom_sf"/>
</dbReference>
<accession>A0ABM1BS38</accession>
<name>A0ABM1BS38_LIMPO</name>
<dbReference type="InterPro" id="IPR058698">
    <property type="entry name" value="CUB_metazoa"/>
</dbReference>
<dbReference type="PROSITE" id="PS01180">
    <property type="entry name" value="CUB"/>
    <property type="match status" value="1"/>
</dbReference>
<comment type="caution">
    <text evidence="2">Lacks conserved residue(s) required for the propagation of feature annotation.</text>
</comment>
<evidence type="ECO:0000313" key="5">
    <source>
        <dbReference type="RefSeq" id="XP_013787589.1"/>
    </source>
</evidence>
<feature type="domain" description="CUB" evidence="3">
    <location>
        <begin position="117"/>
        <end position="234"/>
    </location>
</feature>
<dbReference type="PANTHER" id="PTHR33236:SF11">
    <property type="entry name" value="CUB DOMAIN-CONTAINING PROTEIN"/>
    <property type="match status" value="1"/>
</dbReference>
<evidence type="ECO:0000313" key="4">
    <source>
        <dbReference type="Proteomes" id="UP000694941"/>
    </source>
</evidence>
<sequence>MGNQVEFTMLSKLCITLILYAVVSTLTGHLAEARESANRDSYFNKSLNAYNTSSRGRDGKFLSIFTLAVFENDACNTSSINRTGICFSSSECISRGGRAEGICAGGYGVCCLFEVSCGGNSFNNGTYFQNPNYPGGYNEARTCQASIRKVHFNVCQFRLDFISFDISQPTNGVCNDDRLVISGQSQNSVVPPLCGFNTGQHLYIEVSGTEGPIQLNVITQGSRTRSFDIRITQIGCGSRDRAPPNCLQYYTGVQGVFRSFNHISDIAINDQGYFNNLDYTICFRKEVGFCTMTYSLPEFIPPPNQQQQVQVNPFFGIQMGAGGINQQLTTAGAGMQECMTDYIILASIRLCGGRLNDKLLNNIPANMNKDIIDTTTGPFTARFVTNTEFISRGFLINYRQNPCTSGR</sequence>
<dbReference type="Proteomes" id="UP000694941">
    <property type="component" value="Unplaced"/>
</dbReference>
<proteinExistence type="predicted"/>
<dbReference type="Gene3D" id="2.60.120.290">
    <property type="entry name" value="Spermadhesin, CUB domain"/>
    <property type="match status" value="1"/>
</dbReference>
<protein>
    <submittedName>
        <fullName evidence="5">Uncharacterized protein LOC106471536 isoform X1</fullName>
    </submittedName>
</protein>
<dbReference type="RefSeq" id="XP_013787589.1">
    <property type="nucleotide sequence ID" value="XM_013932135.2"/>
</dbReference>
<evidence type="ECO:0000256" key="1">
    <source>
        <dbReference type="ARBA" id="ARBA00023157"/>
    </source>
</evidence>
<evidence type="ECO:0000259" key="3">
    <source>
        <dbReference type="PROSITE" id="PS01180"/>
    </source>
</evidence>
<dbReference type="Pfam" id="PF26080">
    <property type="entry name" value="CUB_animal"/>
    <property type="match status" value="1"/>
</dbReference>
<keyword evidence="4" id="KW-1185">Reference proteome</keyword>